<dbReference type="PANTHER" id="PTHR41391">
    <property type="entry name" value="RESTRICTION OF TELOMERE CAPPING PROTEIN 4"/>
    <property type="match status" value="1"/>
</dbReference>
<keyword evidence="7" id="KW-0539">Nucleus</keyword>
<evidence type="ECO:0000256" key="1">
    <source>
        <dbReference type="ARBA" id="ARBA00002738"/>
    </source>
</evidence>
<feature type="compositionally biased region" description="Basic and acidic residues" evidence="8">
    <location>
        <begin position="311"/>
        <end position="329"/>
    </location>
</feature>
<sequence length="356" mass="40161">MPKRLSKEYSSIKPTNWKGLPSASGEPGIFDDTPKSKPKKKGIYIHGEPTSNPDVFGRLLKYGYSDTPQLDNDNDDEFESGLIKIDELELPQSLKLPPLTEPEPQVELPSSSSDDQDEPGELTVQLIEGVVQRLNKYKSSQIDVIKQKFEQHKFPAPIVSKKALLKRAGAHTGMISKMLKGKCEDSHYYNLAKKQHQVSDQDTMSSTEKWNINWEIFYGGYYGIKRQLIIGNMINKQFQRNLRSAAKKNQTVSYWTTSAFSTYVLANEIIIRLVMEDTGCGIDEAIELMHQSIEYGLIVADSIDVDDDVELEGRESEVDHKKEDTKDIEGDNSDNEGPVTKKPKMTLIDELVNDVS</sequence>
<dbReference type="GO" id="GO:0005634">
    <property type="term" value="C:nucleus"/>
    <property type="evidence" value="ECO:0007669"/>
    <property type="project" value="UniProtKB-SubCell"/>
</dbReference>
<dbReference type="PANTHER" id="PTHR41391:SF1">
    <property type="entry name" value="RESTRICTION OF TELOMERE CAPPING PROTEIN 4"/>
    <property type="match status" value="1"/>
</dbReference>
<evidence type="ECO:0000256" key="3">
    <source>
        <dbReference type="ARBA" id="ARBA00004496"/>
    </source>
</evidence>
<dbReference type="GeneID" id="30980565"/>
<dbReference type="SMART" id="SM01312">
    <property type="entry name" value="RTC4"/>
    <property type="match status" value="1"/>
</dbReference>
<proteinExistence type="inferred from homology"/>
<comment type="similarity">
    <text evidence="4">Belongs to the RTC4 family.</text>
</comment>
<evidence type="ECO:0000259" key="9">
    <source>
        <dbReference type="SMART" id="SM01312"/>
    </source>
</evidence>
<dbReference type="OrthoDB" id="128308at2759"/>
<evidence type="ECO:0000256" key="7">
    <source>
        <dbReference type="ARBA" id="ARBA00023242"/>
    </source>
</evidence>
<dbReference type="EMBL" id="KV453909">
    <property type="protein sequence ID" value="ODV81621.1"/>
    <property type="molecule type" value="Genomic_DNA"/>
</dbReference>
<feature type="region of interest" description="Disordered" evidence="8">
    <location>
        <begin position="1"/>
        <end position="53"/>
    </location>
</feature>
<dbReference type="Pfam" id="PF14474">
    <property type="entry name" value="RTC4"/>
    <property type="match status" value="1"/>
</dbReference>
<dbReference type="InterPro" id="IPR028094">
    <property type="entry name" value="RTC4_C"/>
</dbReference>
<evidence type="ECO:0000256" key="6">
    <source>
        <dbReference type="ARBA" id="ARBA00022490"/>
    </source>
</evidence>
<protein>
    <recommendedName>
        <fullName evidence="5">Restriction of telomere capping protein 4</fullName>
    </recommendedName>
</protein>
<evidence type="ECO:0000256" key="5">
    <source>
        <dbReference type="ARBA" id="ARBA00015162"/>
    </source>
</evidence>
<dbReference type="RefSeq" id="XP_020066743.1">
    <property type="nucleotide sequence ID" value="XM_020206428.1"/>
</dbReference>
<evidence type="ECO:0000256" key="2">
    <source>
        <dbReference type="ARBA" id="ARBA00004123"/>
    </source>
</evidence>
<feature type="region of interest" description="Disordered" evidence="8">
    <location>
        <begin position="311"/>
        <end position="344"/>
    </location>
</feature>
<name>A0A1E4SQ35_9ASCO</name>
<keyword evidence="11" id="KW-1185">Reference proteome</keyword>
<evidence type="ECO:0000313" key="11">
    <source>
        <dbReference type="Proteomes" id="UP000094285"/>
    </source>
</evidence>
<comment type="subcellular location">
    <subcellularLocation>
        <location evidence="3">Cytoplasm</location>
    </subcellularLocation>
    <subcellularLocation>
        <location evidence="2">Nucleus</location>
    </subcellularLocation>
</comment>
<dbReference type="GO" id="GO:0005737">
    <property type="term" value="C:cytoplasm"/>
    <property type="evidence" value="ECO:0007669"/>
    <property type="project" value="UniProtKB-SubCell"/>
</dbReference>
<dbReference type="Proteomes" id="UP000094285">
    <property type="component" value="Unassembled WGS sequence"/>
</dbReference>
<reference evidence="11" key="1">
    <citation type="submission" date="2016-05" db="EMBL/GenBank/DDBJ databases">
        <title>Comparative genomics of biotechnologically important yeasts.</title>
        <authorList>
            <consortium name="DOE Joint Genome Institute"/>
            <person name="Riley R."/>
            <person name="Haridas S."/>
            <person name="Wolfe K.H."/>
            <person name="Lopes M.R."/>
            <person name="Hittinger C.T."/>
            <person name="Goker M."/>
            <person name="Salamov A."/>
            <person name="Wisecaver J."/>
            <person name="Long T.M."/>
            <person name="Aerts A.L."/>
            <person name="Barry K."/>
            <person name="Choi C."/>
            <person name="Clum A."/>
            <person name="Coughlan A.Y."/>
            <person name="Deshpande S."/>
            <person name="Douglass A.P."/>
            <person name="Hanson S.J."/>
            <person name="Klenk H.-P."/>
            <person name="Labutti K."/>
            <person name="Lapidus A."/>
            <person name="Lindquist E."/>
            <person name="Lipzen A."/>
            <person name="Meier-Kolthoff J.P."/>
            <person name="Ohm R.A."/>
            <person name="Otillar R.P."/>
            <person name="Pangilinan J."/>
            <person name="Peng Y."/>
            <person name="Rokas A."/>
            <person name="Rosa C.A."/>
            <person name="Scheuner C."/>
            <person name="Sibirny A.A."/>
            <person name="Slot J.C."/>
            <person name="Stielow J.B."/>
            <person name="Sun H."/>
            <person name="Kurtzman C.P."/>
            <person name="Blackwell M."/>
            <person name="Grigoriev I.V."/>
            <person name="Jeffries T.W."/>
        </authorList>
    </citation>
    <scope>NUCLEOTIDE SEQUENCE [LARGE SCALE GENOMIC DNA]</scope>
    <source>
        <strain evidence="11">NRRL Y-17324</strain>
    </source>
</reference>
<dbReference type="AlphaFoldDB" id="A0A1E4SQ35"/>
<evidence type="ECO:0000313" key="10">
    <source>
        <dbReference type="EMBL" id="ODV81621.1"/>
    </source>
</evidence>
<organism evidence="10 11">
    <name type="scientific">Suhomyces tanzawaensis NRRL Y-17324</name>
    <dbReference type="NCBI Taxonomy" id="984487"/>
    <lineage>
        <taxon>Eukaryota</taxon>
        <taxon>Fungi</taxon>
        <taxon>Dikarya</taxon>
        <taxon>Ascomycota</taxon>
        <taxon>Saccharomycotina</taxon>
        <taxon>Pichiomycetes</taxon>
        <taxon>Debaryomycetaceae</taxon>
        <taxon>Suhomyces</taxon>
    </lineage>
</organism>
<feature type="region of interest" description="Disordered" evidence="8">
    <location>
        <begin position="94"/>
        <end position="119"/>
    </location>
</feature>
<evidence type="ECO:0000256" key="8">
    <source>
        <dbReference type="SAM" id="MobiDB-lite"/>
    </source>
</evidence>
<evidence type="ECO:0000256" key="4">
    <source>
        <dbReference type="ARBA" id="ARBA00009461"/>
    </source>
</evidence>
<feature type="domain" description="Restriction of telomere capping protein 4 C-terminal" evidence="9">
    <location>
        <begin position="178"/>
        <end position="302"/>
    </location>
</feature>
<dbReference type="STRING" id="984487.A0A1E4SQ35"/>
<gene>
    <name evidence="10" type="ORF">CANTADRAFT_19244</name>
</gene>
<dbReference type="InterPro" id="IPR039024">
    <property type="entry name" value="RTC4"/>
</dbReference>
<accession>A0A1E4SQ35</accession>
<keyword evidence="6" id="KW-0963">Cytoplasm</keyword>
<comment type="function">
    <text evidence="1">May be involved in a process influencing telomere capping.</text>
</comment>